<sequence>MDNSKSHFRSLIENVLYFGEFNEMRKKWKAFISRLEDLAPNAYDRRDNVFCYMVSSTRSKKSFVKMAQGTRPILSKEIYDLMENFIDYMKNLPGQEGENYKVIYKDFKAPQLIKRLLMKRPLVFCNNDDYNVLRINQPKIQSGKVKWDKIAKNLDKYDENSPYLREYISYDEILLSALVSISTPTYFVSDGSVKKHDAISENPFLPKGILCGLVGARLRKKAYMEHRFVFPRDSEDDSFFSVHHTDAFWIGNVYPEAFPEGRIPTLEEIAEKMEIYDDIYEEQINVKYLKKRLSFSVIPLIEEGVARGIEYKNKVVVSVPPIGAGVWKGTVPEATICNLIVTAVLDYLDSTFDPKKLEYLCAIYLPVVDMKIYSCYSNKNQISSIEVNRKDSSIKIKFKGVTDKQLTIFNQFRYVAQLLPEEFKSCLIVAAYAWDGNSYPGNEYWIDYLTSFDPQAILCSNLGQFQNPEVNTKLADAHRIKTY</sequence>
<gene>
    <name evidence="1" type="ORF">CLUMA_CG009424</name>
</gene>
<dbReference type="Pfam" id="PF16062">
    <property type="entry name" value="MavL-like"/>
    <property type="match status" value="1"/>
</dbReference>
<accession>A0A1J1I6P9</accession>
<organism evidence="1 2">
    <name type="scientific">Clunio marinus</name>
    <dbReference type="NCBI Taxonomy" id="568069"/>
    <lineage>
        <taxon>Eukaryota</taxon>
        <taxon>Metazoa</taxon>
        <taxon>Ecdysozoa</taxon>
        <taxon>Arthropoda</taxon>
        <taxon>Hexapoda</taxon>
        <taxon>Insecta</taxon>
        <taxon>Pterygota</taxon>
        <taxon>Neoptera</taxon>
        <taxon>Endopterygota</taxon>
        <taxon>Diptera</taxon>
        <taxon>Nematocera</taxon>
        <taxon>Chironomoidea</taxon>
        <taxon>Chironomidae</taxon>
        <taxon>Clunio</taxon>
    </lineage>
</organism>
<evidence type="ECO:0000313" key="1">
    <source>
        <dbReference type="EMBL" id="CRK95983.1"/>
    </source>
</evidence>
<reference evidence="1 2" key="1">
    <citation type="submission" date="2015-04" db="EMBL/GenBank/DDBJ databases">
        <authorList>
            <person name="Syromyatnikov M.Y."/>
            <person name="Popov V.N."/>
        </authorList>
    </citation>
    <scope>NUCLEOTIDE SEQUENCE [LARGE SCALE GENOMIC DNA]</scope>
</reference>
<evidence type="ECO:0000313" key="2">
    <source>
        <dbReference type="Proteomes" id="UP000183832"/>
    </source>
</evidence>
<dbReference type="AlphaFoldDB" id="A0A1J1I6P9"/>
<dbReference type="EMBL" id="CVRI01000043">
    <property type="protein sequence ID" value="CRK95983.1"/>
    <property type="molecule type" value="Genomic_DNA"/>
</dbReference>
<dbReference type="InterPro" id="IPR032063">
    <property type="entry name" value="MavL-like"/>
</dbReference>
<name>A0A1J1I6P9_9DIPT</name>
<dbReference type="Proteomes" id="UP000183832">
    <property type="component" value="Unassembled WGS sequence"/>
</dbReference>
<protein>
    <submittedName>
        <fullName evidence="1">CLUMA_CG009424, isoform A</fullName>
    </submittedName>
</protein>
<dbReference type="STRING" id="568069.A0A1J1I6P9"/>
<proteinExistence type="predicted"/>
<dbReference type="OrthoDB" id="6357136at2759"/>
<keyword evidence="2" id="KW-1185">Reference proteome</keyword>